<feature type="transmembrane region" description="Helical" evidence="6">
    <location>
        <begin position="284"/>
        <end position="301"/>
    </location>
</feature>
<dbReference type="Pfam" id="PF13567">
    <property type="entry name" value="DUF4131"/>
    <property type="match status" value="1"/>
</dbReference>
<keyword evidence="10" id="KW-1185">Reference proteome</keyword>
<feature type="domain" description="ComEC/Rec2-related protein" evidence="7">
    <location>
        <begin position="230"/>
        <end position="497"/>
    </location>
</feature>
<feature type="transmembrane region" description="Helical" evidence="6">
    <location>
        <begin position="7"/>
        <end position="25"/>
    </location>
</feature>
<dbReference type="InterPro" id="IPR004477">
    <property type="entry name" value="ComEC_N"/>
</dbReference>
<evidence type="ECO:0000256" key="5">
    <source>
        <dbReference type="ARBA" id="ARBA00023136"/>
    </source>
</evidence>
<proteinExistence type="predicted"/>
<feature type="transmembrane region" description="Helical" evidence="6">
    <location>
        <begin position="31"/>
        <end position="51"/>
    </location>
</feature>
<keyword evidence="2" id="KW-1003">Cell membrane</keyword>
<dbReference type="OrthoDB" id="9761531at2"/>
<keyword evidence="5 6" id="KW-0472">Membrane</keyword>
<evidence type="ECO:0000259" key="8">
    <source>
        <dbReference type="Pfam" id="PF13567"/>
    </source>
</evidence>
<organism evidence="9 10">
    <name type="scientific">Tenacibaculum todarodis</name>
    <dbReference type="NCBI Taxonomy" id="1850252"/>
    <lineage>
        <taxon>Bacteria</taxon>
        <taxon>Pseudomonadati</taxon>
        <taxon>Bacteroidota</taxon>
        <taxon>Flavobacteriia</taxon>
        <taxon>Flavobacteriales</taxon>
        <taxon>Flavobacteriaceae</taxon>
        <taxon>Tenacibaculum</taxon>
    </lineage>
</organism>
<keyword evidence="4 6" id="KW-1133">Transmembrane helix</keyword>
<dbReference type="PANTHER" id="PTHR30619:SF1">
    <property type="entry name" value="RECOMBINATION PROTEIN 2"/>
    <property type="match status" value="1"/>
</dbReference>
<gene>
    <name evidence="9" type="ORF">LPB136_08200</name>
</gene>
<sequence>MEKLLKYLPFHFLLCLIIGISIQYYTNGWQFGAQKLSFLAIFFMLILVLFIQLKKKKLFTFSSWIFFVFIGVSIVYISDKRNRTNYYKAYLYENVTAILTIDKVLKSGNYYDKYEAEVSQINEEKTVGKVLLNIPKDSLQKTLNVDDKLFLKPSFIALTPSLNPHQFNYKEYLVKQGIYHQVFVNNQEFKIVDKRNFSLQGLAAKARVEIQNSLKKYNFKEEEYAVINALLLGQRQDISKELINDYSRAGAIHILAVSGLHVGIVLLILNWLFKRLDTSKLSRVFKTILIITLLWMFAFIAGLSASVVRAVTMFTFVAIGQSFKRKRIVEHSLITSIFLLLLVKPLLLFDVGFQLSYLAVFGIIWVQPKLYSLWQPKVVILDKGWQLFTVSIAAQMGVLPISLYYFHQFPGLFLLSNLVIIPFLGAILIGGIIVIILSLFEVLPQFIVETYGAIISLMNTFVSWISKQESFLFSEISMSGVLMLSWYFVIIFGFLFFIKKRPKNFILWLISIVLVQSLFIFNDFQKNKKHEFIVFHKNKKSVLGERVGDTLYVFHNLDTAMIKQEKVLISYKVGEVINLKYETTSPSIFQFKNQQIIVVDSLGIYKVDSLKNPIVILQNSPKINLERLIDTLNPKEIIANGSNYKSYIASWRETCRYKKTPFYATGKDGAYVLRN</sequence>
<keyword evidence="3 6" id="KW-0812">Transmembrane</keyword>
<feature type="transmembrane region" description="Helical" evidence="6">
    <location>
        <begin position="385"/>
        <end position="406"/>
    </location>
</feature>
<feature type="domain" description="DUF4131" evidence="8">
    <location>
        <begin position="36"/>
        <end position="188"/>
    </location>
</feature>
<feature type="transmembrane region" description="Helical" evidence="6">
    <location>
        <begin position="478"/>
        <end position="498"/>
    </location>
</feature>
<dbReference type="Pfam" id="PF03772">
    <property type="entry name" value="Competence"/>
    <property type="match status" value="1"/>
</dbReference>
<feature type="transmembrane region" description="Helical" evidence="6">
    <location>
        <begin position="58"/>
        <end position="77"/>
    </location>
</feature>
<feature type="transmembrane region" description="Helical" evidence="6">
    <location>
        <begin position="504"/>
        <end position="521"/>
    </location>
</feature>
<feature type="transmembrane region" description="Helical" evidence="6">
    <location>
        <begin position="250"/>
        <end position="272"/>
    </location>
</feature>
<dbReference type="InterPro" id="IPR052159">
    <property type="entry name" value="Competence_DNA_uptake"/>
</dbReference>
<dbReference type="Proteomes" id="UP000181898">
    <property type="component" value="Chromosome"/>
</dbReference>
<reference evidence="9 10" key="1">
    <citation type="submission" date="2016-11" db="EMBL/GenBank/DDBJ databases">
        <title>Tenacibaculum sp. LPB0136, isolated from marine environment.</title>
        <authorList>
            <person name="Kim E."/>
            <person name="Yi H."/>
        </authorList>
    </citation>
    <scope>NUCLEOTIDE SEQUENCE [LARGE SCALE GENOMIC DNA]</scope>
    <source>
        <strain evidence="9 10">LPB0136</strain>
    </source>
</reference>
<dbReference type="STRING" id="1850252.LPB136_08200"/>
<evidence type="ECO:0000256" key="6">
    <source>
        <dbReference type="SAM" id="Phobius"/>
    </source>
</evidence>
<dbReference type="KEGG" id="ten:LPB136_08200"/>
<comment type="subcellular location">
    <subcellularLocation>
        <location evidence="1">Cell membrane</location>
        <topology evidence="1">Multi-pass membrane protein</topology>
    </subcellularLocation>
</comment>
<evidence type="ECO:0000256" key="4">
    <source>
        <dbReference type="ARBA" id="ARBA00022989"/>
    </source>
</evidence>
<evidence type="ECO:0000256" key="2">
    <source>
        <dbReference type="ARBA" id="ARBA00022475"/>
    </source>
</evidence>
<accession>A0A1L3JJQ9</accession>
<name>A0A1L3JJQ9_9FLAO</name>
<evidence type="ECO:0000313" key="9">
    <source>
        <dbReference type="EMBL" id="APG65332.1"/>
    </source>
</evidence>
<dbReference type="PANTHER" id="PTHR30619">
    <property type="entry name" value="DNA INTERNALIZATION/COMPETENCE PROTEIN COMEC/REC2"/>
    <property type="match status" value="1"/>
</dbReference>
<evidence type="ECO:0000259" key="7">
    <source>
        <dbReference type="Pfam" id="PF03772"/>
    </source>
</evidence>
<dbReference type="GO" id="GO:0005886">
    <property type="term" value="C:plasma membrane"/>
    <property type="evidence" value="ECO:0007669"/>
    <property type="project" value="UniProtKB-SubCell"/>
</dbReference>
<dbReference type="InterPro" id="IPR025405">
    <property type="entry name" value="DUF4131"/>
</dbReference>
<protein>
    <submittedName>
        <fullName evidence="9">Competence protein</fullName>
    </submittedName>
</protein>
<feature type="transmembrane region" description="Helical" evidence="6">
    <location>
        <begin position="418"/>
        <end position="440"/>
    </location>
</feature>
<evidence type="ECO:0000256" key="1">
    <source>
        <dbReference type="ARBA" id="ARBA00004651"/>
    </source>
</evidence>
<feature type="transmembrane region" description="Helical" evidence="6">
    <location>
        <begin position="446"/>
        <end position="466"/>
    </location>
</feature>
<evidence type="ECO:0000313" key="10">
    <source>
        <dbReference type="Proteomes" id="UP000181898"/>
    </source>
</evidence>
<dbReference type="EMBL" id="CP018155">
    <property type="protein sequence ID" value="APG65332.1"/>
    <property type="molecule type" value="Genomic_DNA"/>
</dbReference>
<feature type="transmembrane region" description="Helical" evidence="6">
    <location>
        <begin position="336"/>
        <end position="365"/>
    </location>
</feature>
<dbReference type="NCBIfam" id="TIGR00360">
    <property type="entry name" value="ComEC_N-term"/>
    <property type="match status" value="1"/>
</dbReference>
<evidence type="ECO:0000256" key="3">
    <source>
        <dbReference type="ARBA" id="ARBA00022692"/>
    </source>
</evidence>
<dbReference type="AlphaFoldDB" id="A0A1L3JJQ9"/>